<proteinExistence type="predicted"/>
<organism evidence="1 2">
    <name type="scientific">Salinivibrio kushneri</name>
    <dbReference type="NCBI Taxonomy" id="1908198"/>
    <lineage>
        <taxon>Bacteria</taxon>
        <taxon>Pseudomonadati</taxon>
        <taxon>Pseudomonadota</taxon>
        <taxon>Gammaproteobacteria</taxon>
        <taxon>Vibrionales</taxon>
        <taxon>Vibrionaceae</taxon>
        <taxon>Salinivibrio</taxon>
    </lineage>
</organism>
<protein>
    <submittedName>
        <fullName evidence="1">Uncharacterized protein</fullName>
    </submittedName>
</protein>
<accession>A0AB36JXI2</accession>
<dbReference type="RefSeq" id="WP_077459699.1">
    <property type="nucleotide sequence ID" value="NZ_MUEO01000092.1"/>
</dbReference>
<dbReference type="EMBL" id="MUEO01000092">
    <property type="protein sequence ID" value="OOE39384.1"/>
    <property type="molecule type" value="Genomic_DNA"/>
</dbReference>
<dbReference type="AlphaFoldDB" id="A0AB36JXI2"/>
<sequence>MNFNFKESLAKGQASAYIVEKNHREVKTIYNELINTLSEYFEFEVELHLAPEYKGMDSVSSIAAIGSAFQALVNPERVSTGYTMLMLGAKEADVNKVTLLRYQESDDVYPITVLINKDKILCYNQEEYAAAISKALESSKINLELIGFKNQVEQALQESSKSSGSE</sequence>
<dbReference type="Proteomes" id="UP000188726">
    <property type="component" value="Unassembled WGS sequence"/>
</dbReference>
<evidence type="ECO:0000313" key="1">
    <source>
        <dbReference type="EMBL" id="OOE39384.1"/>
    </source>
</evidence>
<evidence type="ECO:0000313" key="2">
    <source>
        <dbReference type="Proteomes" id="UP000188726"/>
    </source>
</evidence>
<name>A0AB36JXI2_9GAMM</name>
<comment type="caution">
    <text evidence="1">The sequence shown here is derived from an EMBL/GenBank/DDBJ whole genome shotgun (WGS) entry which is preliminary data.</text>
</comment>
<reference evidence="1 2" key="1">
    <citation type="journal article" date="2017" name="Genome Announc.">
        <title>Draft Genome Sequences of Salinivibrio proteolyticus, Salinivibrio sharmensis, Salinivibrio siamensis, Salinivibrio costicola subsp. alcaliphilus, Salinivibrio costicola subsp. vallismortis, and 29 New Isolates Belonging to the Genus Salinivibrio.</title>
        <authorList>
            <person name="Lopez-Hermoso C."/>
            <person name="de la Haba R.R."/>
            <person name="Sanchez-Porro C."/>
            <person name="Bayliss S.C."/>
            <person name="Feil E.J."/>
            <person name="Ventosa A."/>
        </authorList>
    </citation>
    <scope>NUCLEOTIDE SEQUENCE [LARGE SCALE GENOMIC DNA]</scope>
    <source>
        <strain evidence="1 2">IC202</strain>
    </source>
</reference>
<gene>
    <name evidence="1" type="ORF">BZG09_16855</name>
</gene>